<sequence>MTGMTNAVRPASFTVGTLTLLGALYFAQGLPFGFFTQALPVVLRESGFSLVKISATGVLFLPWALKFLWAPYVDRYGSRRRWLLSLQVSAALVALALSLLDLSSTLRWLFVGIFVINALSATQDIATDGIAVRTLTVSQRGLGNGLQVGAYRIGMVCGGGVLLWLFTFAGWQVLFVAMALLILLATAPVWFMNRQLAAADVDTDRQPESESPARLAVAWWSRLRRPGMVAFILLIVGFKFGNSMGSALVGPFLSDNGLTLTQIALVEGGLSSVAALGGAALGAWLSFRFGRRQALLVGGIAQTLSLALYVVASFGIGGFPLLVAANVTEHVLGGAATVAVFALMMDASEKRYAGSDYTLMACAIVFAQGASGLTAGVIGDVFGYTALFGSALVLSAVGCAVLIVALDRGWGPVGLHEVISVESRTH</sequence>
<organism evidence="8 9">
    <name type="scientific">Rhodococcoides fascians</name>
    <name type="common">Rhodococcus fascians</name>
    <dbReference type="NCBI Taxonomy" id="1828"/>
    <lineage>
        <taxon>Bacteria</taxon>
        <taxon>Bacillati</taxon>
        <taxon>Actinomycetota</taxon>
        <taxon>Actinomycetes</taxon>
        <taxon>Mycobacteriales</taxon>
        <taxon>Nocardiaceae</taxon>
        <taxon>Rhodococcoides</taxon>
    </lineage>
</organism>
<feature type="transmembrane region" description="Helical" evidence="6">
    <location>
        <begin position="322"/>
        <end position="345"/>
    </location>
</feature>
<dbReference type="InterPro" id="IPR020846">
    <property type="entry name" value="MFS_dom"/>
</dbReference>
<reference evidence="9" key="2">
    <citation type="submission" date="2016-04" db="EMBL/GenBank/DDBJ databases">
        <title>Complete Genome and Plasmid Sequences for Rhodococcus fascians D188 and Draft Sequences for Rhodococcus spp. Isolates PBTS 1 and PBTS 2.</title>
        <authorList>
            <person name="Stamer R."/>
            <person name="Vereecke D."/>
            <person name="Zhang Y."/>
            <person name="Schilkey F."/>
            <person name="Devitt N."/>
            <person name="Randall J."/>
        </authorList>
    </citation>
    <scope>NUCLEOTIDE SEQUENCE [LARGE SCALE GENOMIC DNA]</scope>
    <source>
        <strain evidence="9">PBTS2</strain>
    </source>
</reference>
<dbReference type="Gene3D" id="1.20.1250.20">
    <property type="entry name" value="MFS general substrate transporter like domains"/>
    <property type="match status" value="1"/>
</dbReference>
<feature type="domain" description="Major facilitator superfamily (MFS) profile" evidence="7">
    <location>
        <begin position="17"/>
        <end position="408"/>
    </location>
</feature>
<keyword evidence="5 6" id="KW-0472">Membrane</keyword>
<proteinExistence type="predicted"/>
<feature type="transmembrane region" description="Helical" evidence="6">
    <location>
        <begin position="53"/>
        <end position="70"/>
    </location>
</feature>
<dbReference type="InterPro" id="IPR004752">
    <property type="entry name" value="AmpG_permease/AT-1"/>
</dbReference>
<evidence type="ECO:0000256" key="1">
    <source>
        <dbReference type="ARBA" id="ARBA00004651"/>
    </source>
</evidence>
<evidence type="ECO:0000256" key="4">
    <source>
        <dbReference type="ARBA" id="ARBA00022989"/>
    </source>
</evidence>
<keyword evidence="4 6" id="KW-1133">Transmembrane helix</keyword>
<evidence type="ECO:0000259" key="7">
    <source>
        <dbReference type="PROSITE" id="PS50850"/>
    </source>
</evidence>
<dbReference type="CDD" id="cd17485">
    <property type="entry name" value="MFS_MFSD3"/>
    <property type="match status" value="1"/>
</dbReference>
<feature type="transmembrane region" description="Helical" evidence="6">
    <location>
        <begin position="173"/>
        <end position="191"/>
    </location>
</feature>
<evidence type="ECO:0000256" key="2">
    <source>
        <dbReference type="ARBA" id="ARBA00022448"/>
    </source>
</evidence>
<comment type="subcellular location">
    <subcellularLocation>
        <location evidence="1">Cell membrane</location>
        <topology evidence="1">Multi-pass membrane protein</topology>
    </subcellularLocation>
</comment>
<feature type="transmembrane region" description="Helical" evidence="6">
    <location>
        <begin position="384"/>
        <end position="406"/>
    </location>
</feature>
<evidence type="ECO:0000256" key="6">
    <source>
        <dbReference type="SAM" id="Phobius"/>
    </source>
</evidence>
<dbReference type="SUPFAM" id="SSF103473">
    <property type="entry name" value="MFS general substrate transporter"/>
    <property type="match status" value="1"/>
</dbReference>
<dbReference type="GO" id="GO:0005886">
    <property type="term" value="C:plasma membrane"/>
    <property type="evidence" value="ECO:0007669"/>
    <property type="project" value="UniProtKB-SubCell"/>
</dbReference>
<dbReference type="InterPro" id="IPR036259">
    <property type="entry name" value="MFS_trans_sf"/>
</dbReference>
<dbReference type="PROSITE" id="PS50850">
    <property type="entry name" value="MFS"/>
    <property type="match status" value="1"/>
</dbReference>
<keyword evidence="9" id="KW-1185">Reference proteome</keyword>
<evidence type="ECO:0000313" key="9">
    <source>
        <dbReference type="Proteomes" id="UP000076038"/>
    </source>
</evidence>
<feature type="transmembrane region" description="Helical" evidence="6">
    <location>
        <begin position="106"/>
        <end position="127"/>
    </location>
</feature>
<feature type="transmembrane region" description="Helical" evidence="6">
    <location>
        <begin position="229"/>
        <end position="249"/>
    </location>
</feature>
<dbReference type="EMBL" id="CP015220">
    <property type="protein sequence ID" value="AMY25394.1"/>
    <property type="molecule type" value="Genomic_DNA"/>
</dbReference>
<feature type="transmembrane region" description="Helical" evidence="6">
    <location>
        <begin position="148"/>
        <end position="167"/>
    </location>
</feature>
<feature type="transmembrane region" description="Helical" evidence="6">
    <location>
        <begin position="269"/>
        <end position="287"/>
    </location>
</feature>
<dbReference type="GO" id="GO:0022857">
    <property type="term" value="F:transmembrane transporter activity"/>
    <property type="evidence" value="ECO:0007669"/>
    <property type="project" value="InterPro"/>
</dbReference>
<dbReference type="PATRIC" id="fig|1653479.3.peg.4170"/>
<evidence type="ECO:0000313" key="8">
    <source>
        <dbReference type="EMBL" id="AMY25394.1"/>
    </source>
</evidence>
<dbReference type="KEGG" id="rhs:A3Q41_04113"/>
<evidence type="ECO:0000256" key="3">
    <source>
        <dbReference type="ARBA" id="ARBA00022692"/>
    </source>
</evidence>
<reference evidence="8 9" key="1">
    <citation type="journal article" date="2016" name="Genome Announc.">
        <title>Complete Genome and Plasmid Sequences for Rhodococcus fascians D188 and Draft Sequences for Rhodococcus Isolates PBTS 1 and PBTS 2.</title>
        <authorList>
            <person name="Stamler R.A."/>
            <person name="Vereecke D."/>
            <person name="Zhang Y."/>
            <person name="Schilkey F."/>
            <person name="Devitt N."/>
            <person name="Randall J.J."/>
        </authorList>
    </citation>
    <scope>NUCLEOTIDE SEQUENCE [LARGE SCALE GENOMIC DNA]</scope>
    <source>
        <strain evidence="8 9">PBTS2</strain>
    </source>
</reference>
<gene>
    <name evidence="8" type="ORF">A3Q41_04113</name>
</gene>
<dbReference type="Pfam" id="PF07690">
    <property type="entry name" value="MFS_1"/>
    <property type="match status" value="1"/>
</dbReference>
<feature type="transmembrane region" description="Helical" evidence="6">
    <location>
        <begin position="357"/>
        <end position="378"/>
    </location>
</feature>
<dbReference type="Proteomes" id="UP000076038">
    <property type="component" value="Chromosome"/>
</dbReference>
<protein>
    <recommendedName>
        <fullName evidence="7">Major facilitator superfamily (MFS) profile domain-containing protein</fullName>
    </recommendedName>
</protein>
<accession>A0A143QR16</accession>
<keyword evidence="3 6" id="KW-0812">Transmembrane</keyword>
<evidence type="ECO:0000256" key="5">
    <source>
        <dbReference type="ARBA" id="ARBA00023136"/>
    </source>
</evidence>
<dbReference type="PANTHER" id="PTHR12778:SF10">
    <property type="entry name" value="MAJOR FACILITATOR SUPERFAMILY DOMAIN-CONTAINING PROTEIN 3"/>
    <property type="match status" value="1"/>
</dbReference>
<dbReference type="AlphaFoldDB" id="A0A143QR16"/>
<dbReference type="PANTHER" id="PTHR12778">
    <property type="entry name" value="SOLUTE CARRIER FAMILY 33 ACETYL-COA TRANSPORTER -RELATED"/>
    <property type="match status" value="1"/>
</dbReference>
<name>A0A143QR16_RHOFA</name>
<feature type="transmembrane region" description="Helical" evidence="6">
    <location>
        <begin position="82"/>
        <end position="100"/>
    </location>
</feature>
<feature type="transmembrane region" description="Helical" evidence="6">
    <location>
        <begin position="294"/>
        <end position="316"/>
    </location>
</feature>
<keyword evidence="2" id="KW-0813">Transport</keyword>
<dbReference type="InterPro" id="IPR011701">
    <property type="entry name" value="MFS"/>
</dbReference>